<feature type="transmembrane region" description="Helical" evidence="5">
    <location>
        <begin position="155"/>
        <end position="180"/>
    </location>
</feature>
<dbReference type="GO" id="GO:0016020">
    <property type="term" value="C:membrane"/>
    <property type="evidence" value="ECO:0007669"/>
    <property type="project" value="UniProtKB-SubCell"/>
</dbReference>
<dbReference type="InterPro" id="IPR052860">
    <property type="entry name" value="NRL-GPCR1"/>
</dbReference>
<dbReference type="PANTHER" id="PTHR47521:SF7">
    <property type="entry name" value="SERPENTINE RECEPTOR CLASS EPSILON-6"/>
    <property type="match status" value="1"/>
</dbReference>
<evidence type="ECO:0000256" key="3">
    <source>
        <dbReference type="ARBA" id="ARBA00022989"/>
    </source>
</evidence>
<organism evidence="6 7">
    <name type="scientific">Meloidogyne enterolobii</name>
    <name type="common">Root-knot nematode worm</name>
    <name type="synonym">Meloidogyne mayaguensis</name>
    <dbReference type="NCBI Taxonomy" id="390850"/>
    <lineage>
        <taxon>Eukaryota</taxon>
        <taxon>Metazoa</taxon>
        <taxon>Ecdysozoa</taxon>
        <taxon>Nematoda</taxon>
        <taxon>Chromadorea</taxon>
        <taxon>Rhabditida</taxon>
        <taxon>Tylenchina</taxon>
        <taxon>Tylenchomorpha</taxon>
        <taxon>Tylenchoidea</taxon>
        <taxon>Meloidogynidae</taxon>
        <taxon>Meloidogyninae</taxon>
        <taxon>Meloidogyne</taxon>
    </lineage>
</organism>
<feature type="transmembrane region" description="Helical" evidence="5">
    <location>
        <begin position="133"/>
        <end position="149"/>
    </location>
</feature>
<dbReference type="OrthoDB" id="5825748at2759"/>
<feature type="transmembrane region" description="Helical" evidence="5">
    <location>
        <begin position="248"/>
        <end position="271"/>
    </location>
</feature>
<dbReference type="InterPro" id="IPR019408">
    <property type="entry name" value="7TM_GPCR_serpentine_rcpt_Srab"/>
</dbReference>
<proteinExistence type="predicted"/>
<evidence type="ECO:0000256" key="2">
    <source>
        <dbReference type="ARBA" id="ARBA00022692"/>
    </source>
</evidence>
<comment type="caution">
    <text evidence="6">The sequence shown here is derived from an EMBL/GenBank/DDBJ whole genome shotgun (WGS) entry which is preliminary data.</text>
</comment>
<dbReference type="PANTHER" id="PTHR47521">
    <property type="entry name" value="SERPENTINE RECEPTOR, CLASS E (EPSILON)-RELATED"/>
    <property type="match status" value="1"/>
</dbReference>
<keyword evidence="4 5" id="KW-0472">Membrane</keyword>
<feature type="transmembrane region" description="Helical" evidence="5">
    <location>
        <begin position="20"/>
        <end position="45"/>
    </location>
</feature>
<evidence type="ECO:0000313" key="6">
    <source>
        <dbReference type="EMBL" id="CAD2154484.1"/>
    </source>
</evidence>
<reference evidence="6 7" key="1">
    <citation type="submission" date="2020-08" db="EMBL/GenBank/DDBJ databases">
        <authorList>
            <person name="Koutsovoulos G."/>
            <person name="Danchin GJ E."/>
        </authorList>
    </citation>
    <scope>NUCLEOTIDE SEQUENCE [LARGE SCALE GENOMIC DNA]</scope>
</reference>
<keyword evidence="2 5" id="KW-0812">Transmembrane</keyword>
<evidence type="ECO:0000256" key="1">
    <source>
        <dbReference type="ARBA" id="ARBA00004141"/>
    </source>
</evidence>
<sequence length="357" mass="41049">MAFNFPPGPNYTETETKIFLAADIVELAANSLLACPISTINFILILKTSILHPNLKLILLCQSLCIFIRGIGRIILNIARIYLNDCGTYGPSILNTLYMQPIYFRNCLMHVLIIERIIATFKSKNYEKHRSNLFLLSWLTITAIIGYLNSLSSNYIISFSILFTLVFLGILEIWALFWILGHNKRIYETKLLEGRHELSERYQLSENIRTAKQLIPCILMHFVCIIIPGINNIVVYFNLYSGKFISDFVSQCLFTTITIGSFLIEFFMIIYHPILKRDLVRMFSAFRSIIQFRIFASSRVVQDPVYNEPSILPATRTRRKTLAALQPMDINGKPLIEDGKKEDLGGAYFKQLAMSWE</sequence>
<dbReference type="Pfam" id="PF10292">
    <property type="entry name" value="7TM_GPCR_Srab"/>
    <property type="match status" value="1"/>
</dbReference>
<accession>A0A6V7UD83</accession>
<dbReference type="EMBL" id="CAJEWN010000056">
    <property type="protein sequence ID" value="CAD2154484.1"/>
    <property type="molecule type" value="Genomic_DNA"/>
</dbReference>
<feature type="transmembrane region" description="Helical" evidence="5">
    <location>
        <begin position="214"/>
        <end position="236"/>
    </location>
</feature>
<name>A0A6V7UD83_MELEN</name>
<dbReference type="AlphaFoldDB" id="A0A6V7UD83"/>
<evidence type="ECO:0000256" key="5">
    <source>
        <dbReference type="SAM" id="Phobius"/>
    </source>
</evidence>
<evidence type="ECO:0000256" key="4">
    <source>
        <dbReference type="ARBA" id="ARBA00023136"/>
    </source>
</evidence>
<gene>
    <name evidence="6" type="ORF">MENT_LOCUS11510</name>
</gene>
<dbReference type="Proteomes" id="UP000580250">
    <property type="component" value="Unassembled WGS sequence"/>
</dbReference>
<evidence type="ECO:0000313" key="7">
    <source>
        <dbReference type="Proteomes" id="UP000580250"/>
    </source>
</evidence>
<comment type="subcellular location">
    <subcellularLocation>
        <location evidence="1">Membrane</location>
        <topology evidence="1">Multi-pass membrane protein</topology>
    </subcellularLocation>
</comment>
<keyword evidence="3 5" id="KW-1133">Transmembrane helix</keyword>
<protein>
    <submittedName>
        <fullName evidence="6">Uncharacterized protein</fullName>
    </submittedName>
</protein>